<dbReference type="PANTHER" id="PTHR43664">
    <property type="entry name" value="MONOAMINE OXIDASE-RELATED"/>
    <property type="match status" value="1"/>
</dbReference>
<dbReference type="SUPFAM" id="SSF54637">
    <property type="entry name" value="Thioesterase/thiol ester dehydrase-isomerase"/>
    <property type="match status" value="1"/>
</dbReference>
<dbReference type="InterPro" id="IPR002539">
    <property type="entry name" value="MaoC-like_dom"/>
</dbReference>
<comment type="caution">
    <text evidence="3">The sequence shown here is derived from an EMBL/GenBank/DDBJ whole genome shotgun (WGS) entry which is preliminary data.</text>
</comment>
<feature type="domain" description="MaoC-like" evidence="2">
    <location>
        <begin position="29"/>
        <end position="134"/>
    </location>
</feature>
<evidence type="ECO:0000259" key="2">
    <source>
        <dbReference type="Pfam" id="PF01575"/>
    </source>
</evidence>
<sequence>MTHDDPFARRERVAQRGLWYEELRTDVVYAHAPGRTITEADNVLFTTLTMNAQALHLDAAWSAGSDFGERLVNSMLTLSTVVGLSVAQLTQGTLVANLGLTDVAFPHPVRIGDTLSAETAVTAKRPSRSHVGTGIVTLAHRGLNQDGELVVAATRTTMVRMRPA</sequence>
<proteinExistence type="inferred from homology"/>
<gene>
    <name evidence="3" type="ORF">GCM10022202_30750</name>
</gene>
<dbReference type="RefSeq" id="WP_221860455.1">
    <property type="nucleotide sequence ID" value="NZ_BAAAYV010000021.1"/>
</dbReference>
<evidence type="ECO:0000256" key="1">
    <source>
        <dbReference type="ARBA" id="ARBA00005254"/>
    </source>
</evidence>
<evidence type="ECO:0000313" key="4">
    <source>
        <dbReference type="Proteomes" id="UP001410795"/>
    </source>
</evidence>
<organism evidence="3 4">
    <name type="scientific">Microbacterium marinilacus</name>
    <dbReference type="NCBI Taxonomy" id="415209"/>
    <lineage>
        <taxon>Bacteria</taxon>
        <taxon>Bacillati</taxon>
        <taxon>Actinomycetota</taxon>
        <taxon>Actinomycetes</taxon>
        <taxon>Micrococcales</taxon>
        <taxon>Microbacteriaceae</taxon>
        <taxon>Microbacterium</taxon>
    </lineage>
</organism>
<dbReference type="Proteomes" id="UP001410795">
    <property type="component" value="Unassembled WGS sequence"/>
</dbReference>
<dbReference type="EMBL" id="BAAAYV010000021">
    <property type="protein sequence ID" value="GAA3666418.1"/>
    <property type="molecule type" value="Genomic_DNA"/>
</dbReference>
<dbReference type="InterPro" id="IPR029069">
    <property type="entry name" value="HotDog_dom_sf"/>
</dbReference>
<accession>A0ABP7BP64</accession>
<dbReference type="PANTHER" id="PTHR43664:SF1">
    <property type="entry name" value="BETA-METHYLMALYL-COA DEHYDRATASE"/>
    <property type="match status" value="1"/>
</dbReference>
<dbReference type="Pfam" id="PF01575">
    <property type="entry name" value="MaoC_dehydratas"/>
    <property type="match status" value="1"/>
</dbReference>
<keyword evidence="4" id="KW-1185">Reference proteome</keyword>
<evidence type="ECO:0000313" key="3">
    <source>
        <dbReference type="EMBL" id="GAA3666418.1"/>
    </source>
</evidence>
<comment type="similarity">
    <text evidence="1">Belongs to the enoyl-CoA hydratase/isomerase family.</text>
</comment>
<protein>
    <submittedName>
        <fullName evidence="3">MaoC family dehydratase</fullName>
    </submittedName>
</protein>
<name>A0ABP7BP64_9MICO</name>
<dbReference type="CDD" id="cd03451">
    <property type="entry name" value="FkbR2"/>
    <property type="match status" value="1"/>
</dbReference>
<dbReference type="InterPro" id="IPR052342">
    <property type="entry name" value="MCH/BMMD"/>
</dbReference>
<reference evidence="4" key="1">
    <citation type="journal article" date="2019" name="Int. J. Syst. Evol. Microbiol.">
        <title>The Global Catalogue of Microorganisms (GCM) 10K type strain sequencing project: providing services to taxonomists for standard genome sequencing and annotation.</title>
        <authorList>
            <consortium name="The Broad Institute Genomics Platform"/>
            <consortium name="The Broad Institute Genome Sequencing Center for Infectious Disease"/>
            <person name="Wu L."/>
            <person name="Ma J."/>
        </authorList>
    </citation>
    <scope>NUCLEOTIDE SEQUENCE [LARGE SCALE GENOMIC DNA]</scope>
    <source>
        <strain evidence="4">JCM 16546</strain>
    </source>
</reference>
<dbReference type="Gene3D" id="3.10.129.10">
    <property type="entry name" value="Hotdog Thioesterase"/>
    <property type="match status" value="1"/>
</dbReference>